<dbReference type="AlphaFoldDB" id="A0A6G4H4A8"/>
<gene>
    <name evidence="1" type="ORF">FDF81_09760</name>
</gene>
<dbReference type="RefSeq" id="WP_061295857.1">
    <property type="nucleotide sequence ID" value="NZ_JACBCC010000003.1"/>
</dbReference>
<accession>A0A6G4H4A8</accession>
<sequence>MFKRGEYSIKEENFIKGNYLKMSNKQLAKELNRNIQSISNKLISLGLYRFDFNKKLSISTPDEGTIKIKNKFKVDKEQAKLIYKNWRKNYIKSRVI</sequence>
<organism evidence="1">
    <name type="scientific">Clostridium botulinum</name>
    <dbReference type="NCBI Taxonomy" id="1491"/>
    <lineage>
        <taxon>Bacteria</taxon>
        <taxon>Bacillati</taxon>
        <taxon>Bacillota</taxon>
        <taxon>Clostridia</taxon>
        <taxon>Eubacteriales</taxon>
        <taxon>Clostridiaceae</taxon>
        <taxon>Clostridium</taxon>
    </lineage>
</organism>
<name>A0A6G4H4A8_CLOBO</name>
<evidence type="ECO:0000313" key="1">
    <source>
        <dbReference type="EMBL" id="NFU28476.1"/>
    </source>
</evidence>
<comment type="caution">
    <text evidence="1">The sequence shown here is derived from an EMBL/GenBank/DDBJ whole genome shotgun (WGS) entry which is preliminary data.</text>
</comment>
<dbReference type="EMBL" id="SXDO01000013">
    <property type="protein sequence ID" value="NFU28476.1"/>
    <property type="molecule type" value="Genomic_DNA"/>
</dbReference>
<proteinExistence type="predicted"/>
<reference evidence="1" key="1">
    <citation type="submission" date="2019-04" db="EMBL/GenBank/DDBJ databases">
        <title>Genome sequencing of Clostridium botulinum Groups I-IV and Clostridium butyricum.</title>
        <authorList>
            <person name="Brunt J."/>
            <person name="Van Vliet A.H.M."/>
            <person name="Stringer S.C."/>
            <person name="Carter A.T."/>
            <person name="Peck M.W."/>
        </authorList>
    </citation>
    <scope>NUCLEOTIDE SEQUENCE</scope>
    <source>
        <strain evidence="1">IFR 16/362</strain>
    </source>
</reference>
<protein>
    <submittedName>
        <fullName evidence="1">Uncharacterized protein</fullName>
    </submittedName>
</protein>